<protein>
    <submittedName>
        <fullName evidence="2">Uncharacterized protein</fullName>
    </submittedName>
</protein>
<keyword evidence="1" id="KW-0472">Membrane</keyword>
<feature type="transmembrane region" description="Helical" evidence="1">
    <location>
        <begin position="12"/>
        <end position="30"/>
    </location>
</feature>
<evidence type="ECO:0000256" key="1">
    <source>
        <dbReference type="SAM" id="Phobius"/>
    </source>
</evidence>
<reference evidence="2 3" key="1">
    <citation type="journal article" date="2021" name="BMC Genomics">
        <title>Datura genome reveals duplications of psychoactive alkaloid biosynthetic genes and high mutation rate following tissue culture.</title>
        <authorList>
            <person name="Rajewski A."/>
            <person name="Carter-House D."/>
            <person name="Stajich J."/>
            <person name="Litt A."/>
        </authorList>
    </citation>
    <scope>NUCLEOTIDE SEQUENCE [LARGE SCALE GENOMIC DNA]</scope>
    <source>
        <strain evidence="2">AR-01</strain>
    </source>
</reference>
<comment type="caution">
    <text evidence="2">The sequence shown here is derived from an EMBL/GenBank/DDBJ whole genome shotgun (WGS) entry which is preliminary data.</text>
</comment>
<organism evidence="2 3">
    <name type="scientific">Datura stramonium</name>
    <name type="common">Jimsonweed</name>
    <name type="synonym">Common thornapple</name>
    <dbReference type="NCBI Taxonomy" id="4076"/>
    <lineage>
        <taxon>Eukaryota</taxon>
        <taxon>Viridiplantae</taxon>
        <taxon>Streptophyta</taxon>
        <taxon>Embryophyta</taxon>
        <taxon>Tracheophyta</taxon>
        <taxon>Spermatophyta</taxon>
        <taxon>Magnoliopsida</taxon>
        <taxon>eudicotyledons</taxon>
        <taxon>Gunneridae</taxon>
        <taxon>Pentapetalae</taxon>
        <taxon>asterids</taxon>
        <taxon>lamiids</taxon>
        <taxon>Solanales</taxon>
        <taxon>Solanaceae</taxon>
        <taxon>Solanoideae</taxon>
        <taxon>Datureae</taxon>
        <taxon>Datura</taxon>
    </lineage>
</organism>
<keyword evidence="1" id="KW-1133">Transmembrane helix</keyword>
<sequence>MACHLGRQSYPVAIIFYSTVMPSLTAYHVVDGPLIWLSYGANVAAMALSTKVPSFLANNFIYFLCLSALLTNFAKFSGANAYCKVYGAADDILVDSTPRVTAVSLEVDGVDVESRHENDKDVENFVVWALISSTIITPMFNDNPDIKLATKTTLPSSKILYPPVENNRSLTTAHQNFAVNVKVD</sequence>
<evidence type="ECO:0000313" key="2">
    <source>
        <dbReference type="EMBL" id="MCD7473255.1"/>
    </source>
</evidence>
<name>A0ABS8TNY7_DATST</name>
<proteinExistence type="predicted"/>
<feature type="transmembrane region" description="Helical" evidence="1">
    <location>
        <begin position="55"/>
        <end position="74"/>
    </location>
</feature>
<dbReference type="EMBL" id="JACEIK010001947">
    <property type="protein sequence ID" value="MCD7473255.1"/>
    <property type="molecule type" value="Genomic_DNA"/>
</dbReference>
<keyword evidence="3" id="KW-1185">Reference proteome</keyword>
<dbReference type="Proteomes" id="UP000823775">
    <property type="component" value="Unassembled WGS sequence"/>
</dbReference>
<gene>
    <name evidence="2" type="ORF">HAX54_014985</name>
</gene>
<accession>A0ABS8TNY7</accession>
<keyword evidence="1" id="KW-0812">Transmembrane</keyword>
<evidence type="ECO:0000313" key="3">
    <source>
        <dbReference type="Proteomes" id="UP000823775"/>
    </source>
</evidence>